<dbReference type="PRINTS" id="PR01400">
    <property type="entry name" value="TACYTOLYSIN"/>
</dbReference>
<dbReference type="SUPFAM" id="SSF56978">
    <property type="entry name" value="Perfringolysin"/>
    <property type="match status" value="1"/>
</dbReference>
<keyword evidence="17" id="KW-1185">Reference proteome</keyword>
<evidence type="ECO:0000256" key="6">
    <source>
        <dbReference type="ARBA" id="ARBA00022656"/>
    </source>
</evidence>
<keyword evidence="6" id="KW-0800">Toxin</keyword>
<feature type="region of interest" description="Disordered" evidence="14">
    <location>
        <begin position="1"/>
        <end position="32"/>
    </location>
</feature>
<feature type="domain" description="Thiol-activated cytolysin C-terminal" evidence="15">
    <location>
        <begin position="397"/>
        <end position="489"/>
    </location>
</feature>
<dbReference type="Pfam" id="PF01289">
    <property type="entry name" value="Thiol_cytolysin"/>
    <property type="match status" value="1"/>
</dbReference>
<comment type="subcellular location">
    <subcellularLocation>
        <location evidence="1">Host membrane</location>
        <topology evidence="1">Multi-pass membrane protein</topology>
    </subcellularLocation>
    <subcellularLocation>
        <location evidence="2">Secreted</location>
    </subcellularLocation>
</comment>
<evidence type="ECO:0000256" key="7">
    <source>
        <dbReference type="ARBA" id="ARBA00022692"/>
    </source>
</evidence>
<evidence type="ECO:0000256" key="5">
    <source>
        <dbReference type="ARBA" id="ARBA00022525"/>
    </source>
</evidence>
<evidence type="ECO:0000256" key="14">
    <source>
        <dbReference type="SAM" id="MobiDB-lite"/>
    </source>
</evidence>
<keyword evidence="7" id="KW-0812">Transmembrane</keyword>
<dbReference type="InterPro" id="IPR038700">
    <property type="entry name" value="Thiol_cytolys_C_sf"/>
</dbReference>
<proteinExistence type="inferred from homology"/>
<evidence type="ECO:0000313" key="16">
    <source>
        <dbReference type="EMBL" id="MBK1660521.1"/>
    </source>
</evidence>
<dbReference type="Proteomes" id="UP000697995">
    <property type="component" value="Unassembled WGS sequence"/>
</dbReference>
<evidence type="ECO:0000256" key="12">
    <source>
        <dbReference type="ARBA" id="ARBA00023121"/>
    </source>
</evidence>
<evidence type="ECO:0000256" key="10">
    <source>
        <dbReference type="ARBA" id="ARBA00022870"/>
    </source>
</evidence>
<dbReference type="Gene3D" id="3.40.30.40">
    <property type="entry name" value="Perfringolysin"/>
    <property type="match status" value="1"/>
</dbReference>
<evidence type="ECO:0000313" key="17">
    <source>
        <dbReference type="Proteomes" id="UP000697995"/>
    </source>
</evidence>
<evidence type="ECO:0000256" key="1">
    <source>
        <dbReference type="ARBA" id="ARBA00004301"/>
    </source>
</evidence>
<dbReference type="InterPro" id="IPR036363">
    <property type="entry name" value="Thiol_cytolysin_ab_sf"/>
</dbReference>
<dbReference type="InterPro" id="IPR036359">
    <property type="entry name" value="Thiol_cytolysin_sf"/>
</dbReference>
<evidence type="ECO:0000256" key="3">
    <source>
        <dbReference type="ARBA" id="ARBA00008503"/>
    </source>
</evidence>
<protein>
    <recommendedName>
        <fullName evidence="15">Thiol-activated cytolysin C-terminal domain-containing protein</fullName>
    </recommendedName>
</protein>
<dbReference type="InterPro" id="IPR035390">
    <property type="entry name" value="Thiol_cytolys_C"/>
</dbReference>
<accession>A0ABS1D137</accession>
<keyword evidence="9" id="KW-0204">Cytolysis</keyword>
<sequence length="494" mass="53142">MHSCGKANLRTSPPVRRECRHPGPAGETPMSTSDIDSIIAGLNYDPAQVLSVVPDGTTTTQPDRSRVPGSNAVIIATTRRHTLQKNLSEVAILSPSAVAFPGALLRADRALMDGTPTPIALPRAKAVLTIDLPGLANPSTSIEPSESAVTAFLNDRLEAWNRLPQSQGYRNANRTFLNVTTAYSKQQVALDLGFAASWASGNASAQLEVSSSSEKSVVVCYYKQVFYTVSMDTPASPGAVFAPDLPMDRVRGAILADHPPAYVRSVDYGRILLVRMETTTTDTSVNLQGAFKQATQGGVTVSGDLKAKYDAILKNANFTVVAIGGGTATTTEVFNGAAQGDLKGLQTYFAAATYSRDNPGLPIAYTVAFLKDNAFAKMGFTTDYTETEYVRYPNGFIRFHHSGAYVAKFHATWQEPTGTGQTIPRAWESGKQTAGYDQTVNIPGDAQNLRLRAEAATGLVWNPWGEIMDIHLDGPSNKTYRVTGTTLNRHWDNG</sequence>
<evidence type="ECO:0000256" key="11">
    <source>
        <dbReference type="ARBA" id="ARBA00023026"/>
    </source>
</evidence>
<keyword evidence="8" id="KW-0354">Hemolysis</keyword>
<name>A0ABS1D137_9PROT</name>
<dbReference type="Gene3D" id="2.60.40.1430">
    <property type="entry name" value="Perfringolysin, domain 4"/>
    <property type="match status" value="1"/>
</dbReference>
<gene>
    <name evidence="16" type="ORF">CKO45_20055</name>
</gene>
<evidence type="ECO:0000256" key="8">
    <source>
        <dbReference type="ARBA" id="ARBA00022735"/>
    </source>
</evidence>
<organism evidence="16 17">
    <name type="scientific">Paracraurococcus ruber</name>
    <dbReference type="NCBI Taxonomy" id="77675"/>
    <lineage>
        <taxon>Bacteria</taxon>
        <taxon>Pseudomonadati</taxon>
        <taxon>Pseudomonadota</taxon>
        <taxon>Alphaproteobacteria</taxon>
        <taxon>Acetobacterales</taxon>
        <taxon>Roseomonadaceae</taxon>
        <taxon>Paracraurococcus</taxon>
    </lineage>
</organism>
<evidence type="ECO:0000256" key="9">
    <source>
        <dbReference type="ARBA" id="ARBA00022852"/>
    </source>
</evidence>
<reference evidence="16 17" key="1">
    <citation type="journal article" date="2020" name="Microorganisms">
        <title>Osmotic Adaptation and Compatible Solute Biosynthesis of Phototrophic Bacteria as Revealed from Genome Analyses.</title>
        <authorList>
            <person name="Imhoff J.F."/>
            <person name="Rahn T."/>
            <person name="Kunzel S."/>
            <person name="Keller A."/>
            <person name="Neulinger S.C."/>
        </authorList>
    </citation>
    <scope>NUCLEOTIDE SEQUENCE [LARGE SCALE GENOMIC DNA]</scope>
    <source>
        <strain evidence="16 17">DSM 15382</strain>
    </source>
</reference>
<keyword evidence="4" id="KW-1134">Transmembrane beta strand</keyword>
<keyword evidence="10" id="KW-1043">Host membrane</keyword>
<evidence type="ECO:0000256" key="2">
    <source>
        <dbReference type="ARBA" id="ARBA00004613"/>
    </source>
</evidence>
<comment type="caution">
    <text evidence="16">The sequence shown here is derived from an EMBL/GenBank/DDBJ whole genome shotgun (WGS) entry which is preliminary data.</text>
</comment>
<evidence type="ECO:0000256" key="13">
    <source>
        <dbReference type="ARBA" id="ARBA00023136"/>
    </source>
</evidence>
<evidence type="ECO:0000256" key="4">
    <source>
        <dbReference type="ARBA" id="ARBA00022452"/>
    </source>
</evidence>
<keyword evidence="11" id="KW-0843">Virulence</keyword>
<dbReference type="EMBL" id="NRSG01000186">
    <property type="protein sequence ID" value="MBK1660521.1"/>
    <property type="molecule type" value="Genomic_DNA"/>
</dbReference>
<keyword evidence="12" id="KW-0446">Lipid-binding</keyword>
<keyword evidence="13" id="KW-0472">Membrane</keyword>
<dbReference type="Pfam" id="PF17440">
    <property type="entry name" value="Thiol_cytolys_C"/>
    <property type="match status" value="1"/>
</dbReference>
<keyword evidence="5" id="KW-0964">Secreted</keyword>
<dbReference type="InterPro" id="IPR001869">
    <property type="entry name" value="Thiol_cytolysin"/>
</dbReference>
<evidence type="ECO:0000259" key="15">
    <source>
        <dbReference type="Pfam" id="PF17440"/>
    </source>
</evidence>
<dbReference type="Gene3D" id="3.30.1040.20">
    <property type="match status" value="1"/>
</dbReference>
<comment type="similarity">
    <text evidence="3">Belongs to the cholesterol-dependent cytolysin family.</text>
</comment>
<dbReference type="Gene3D" id="3.90.840.10">
    <property type="entry name" value="Thiol-activated cytolysin superfamily/Thiol-activated cytolysin, alpha-beta domain"/>
    <property type="match status" value="1"/>
</dbReference>